<dbReference type="EMBL" id="VSWD01000009">
    <property type="protein sequence ID" value="KAK3092402.1"/>
    <property type="molecule type" value="Genomic_DNA"/>
</dbReference>
<dbReference type="InterPro" id="IPR027417">
    <property type="entry name" value="P-loop_NTPase"/>
</dbReference>
<dbReference type="Pfam" id="PF00685">
    <property type="entry name" value="Sulfotransfer_1"/>
    <property type="match status" value="1"/>
</dbReference>
<accession>A0AA88XV39</accession>
<evidence type="ECO:0000313" key="4">
    <source>
        <dbReference type="EMBL" id="KAK3092402.1"/>
    </source>
</evidence>
<dbReference type="AlphaFoldDB" id="A0AA88XV39"/>
<dbReference type="PANTHER" id="PTHR11783">
    <property type="entry name" value="SULFOTRANSFERASE SULT"/>
    <property type="match status" value="1"/>
</dbReference>
<proteinExistence type="inferred from homology"/>
<dbReference type="InterPro" id="IPR000863">
    <property type="entry name" value="Sulfotransferase_dom"/>
</dbReference>
<feature type="domain" description="Sulfotransferase" evidence="3">
    <location>
        <begin position="25"/>
        <end position="157"/>
    </location>
</feature>
<dbReference type="SUPFAM" id="SSF52540">
    <property type="entry name" value="P-loop containing nucleoside triphosphate hydrolases"/>
    <property type="match status" value="1"/>
</dbReference>
<gene>
    <name evidence="4" type="ORF">FSP39_002353</name>
</gene>
<dbReference type="GO" id="GO:0008146">
    <property type="term" value="F:sulfotransferase activity"/>
    <property type="evidence" value="ECO:0007669"/>
    <property type="project" value="InterPro"/>
</dbReference>
<evidence type="ECO:0000256" key="1">
    <source>
        <dbReference type="ARBA" id="ARBA00005771"/>
    </source>
</evidence>
<protein>
    <recommendedName>
        <fullName evidence="3">Sulfotransferase domain-containing protein</fullName>
    </recommendedName>
</protein>
<evidence type="ECO:0000259" key="3">
    <source>
        <dbReference type="Pfam" id="PF00685"/>
    </source>
</evidence>
<organism evidence="4 5">
    <name type="scientific">Pinctada imbricata</name>
    <name type="common">Atlantic pearl-oyster</name>
    <name type="synonym">Pinctada martensii</name>
    <dbReference type="NCBI Taxonomy" id="66713"/>
    <lineage>
        <taxon>Eukaryota</taxon>
        <taxon>Metazoa</taxon>
        <taxon>Spiralia</taxon>
        <taxon>Lophotrochozoa</taxon>
        <taxon>Mollusca</taxon>
        <taxon>Bivalvia</taxon>
        <taxon>Autobranchia</taxon>
        <taxon>Pteriomorphia</taxon>
        <taxon>Pterioida</taxon>
        <taxon>Pterioidea</taxon>
        <taxon>Pteriidae</taxon>
        <taxon>Pinctada</taxon>
    </lineage>
</organism>
<dbReference type="Gene3D" id="3.40.50.300">
    <property type="entry name" value="P-loop containing nucleotide triphosphate hydrolases"/>
    <property type="match status" value="1"/>
</dbReference>
<sequence length="161" mass="18978">MLVKGDANYTKESKTFFMLEALDDLNSIENFQSPRVLNLHLPYKWFPRKHIQNGGKIVFTSRNPKDAYVSYFHHTKSLLEHGVKTKNMTWDQYFNTCILGGNFSYGSWFDYEKEMEEAMKINSNIYRLHFEELKESPERVIKNLAVFLSVPTSDSLDQRYS</sequence>
<comment type="similarity">
    <text evidence="1">Belongs to the sulfotransferase 1 family.</text>
</comment>
<comment type="caution">
    <text evidence="4">The sequence shown here is derived from an EMBL/GenBank/DDBJ whole genome shotgun (WGS) entry which is preliminary data.</text>
</comment>
<evidence type="ECO:0000313" key="5">
    <source>
        <dbReference type="Proteomes" id="UP001186944"/>
    </source>
</evidence>
<evidence type="ECO:0000256" key="2">
    <source>
        <dbReference type="ARBA" id="ARBA00022679"/>
    </source>
</evidence>
<name>A0AA88XV39_PINIB</name>
<keyword evidence="2" id="KW-0808">Transferase</keyword>
<dbReference type="Proteomes" id="UP001186944">
    <property type="component" value="Unassembled WGS sequence"/>
</dbReference>
<reference evidence="4" key="1">
    <citation type="submission" date="2019-08" db="EMBL/GenBank/DDBJ databases">
        <title>The improved chromosome-level genome for the pearl oyster Pinctada fucata martensii using PacBio sequencing and Hi-C.</title>
        <authorList>
            <person name="Zheng Z."/>
        </authorList>
    </citation>
    <scope>NUCLEOTIDE SEQUENCE</scope>
    <source>
        <strain evidence="4">ZZ-2019</strain>
        <tissue evidence="4">Adductor muscle</tissue>
    </source>
</reference>
<keyword evidence="5" id="KW-1185">Reference proteome</keyword>